<gene>
    <name evidence="2" type="ORF">APLA_LOCUS3040</name>
    <name evidence="3" type="ORF">APLA_LOCUS6895</name>
</gene>
<proteinExistence type="predicted"/>
<evidence type="ECO:0000313" key="3">
    <source>
        <dbReference type="EMBL" id="CAB3237431.1"/>
    </source>
</evidence>
<evidence type="ECO:0000313" key="4">
    <source>
        <dbReference type="Proteomes" id="UP000494106"/>
    </source>
</evidence>
<name>A0A8S0Z5P7_ARCPL</name>
<dbReference type="OrthoDB" id="5141738at2759"/>
<dbReference type="Proteomes" id="UP000494106">
    <property type="component" value="Unassembled WGS sequence"/>
</dbReference>
<evidence type="ECO:0000256" key="1">
    <source>
        <dbReference type="SAM" id="MobiDB-lite"/>
    </source>
</evidence>
<reference evidence="4 5" key="1">
    <citation type="submission" date="2020-04" db="EMBL/GenBank/DDBJ databases">
        <authorList>
            <person name="Wallbank WR R."/>
            <person name="Pardo Diaz C."/>
            <person name="Kozak K."/>
            <person name="Martin S."/>
            <person name="Jiggins C."/>
            <person name="Moest M."/>
            <person name="Warren A I."/>
            <person name="Byers J.R.P. K."/>
            <person name="Montejo-Kovacevich G."/>
            <person name="Yen C E."/>
        </authorList>
    </citation>
    <scope>NUCLEOTIDE SEQUENCE [LARGE SCALE GENOMIC DNA]</scope>
</reference>
<dbReference type="Proteomes" id="UP000494256">
    <property type="component" value="Unassembled WGS sequence"/>
</dbReference>
<keyword evidence="4" id="KW-1185">Reference proteome</keyword>
<dbReference type="EMBL" id="CADEBC010000490">
    <property type="protein sequence ID" value="CAB3237431.1"/>
    <property type="molecule type" value="Genomic_DNA"/>
</dbReference>
<evidence type="ECO:0000313" key="5">
    <source>
        <dbReference type="Proteomes" id="UP000494256"/>
    </source>
</evidence>
<evidence type="ECO:0000313" key="2">
    <source>
        <dbReference type="EMBL" id="CAB3227452.1"/>
    </source>
</evidence>
<dbReference type="EMBL" id="CADEBD010000278">
    <property type="protein sequence ID" value="CAB3227452.1"/>
    <property type="molecule type" value="Genomic_DNA"/>
</dbReference>
<organism evidence="2 5">
    <name type="scientific">Arctia plantaginis</name>
    <name type="common">Wood tiger moth</name>
    <name type="synonym">Phalaena plantaginis</name>
    <dbReference type="NCBI Taxonomy" id="874455"/>
    <lineage>
        <taxon>Eukaryota</taxon>
        <taxon>Metazoa</taxon>
        <taxon>Ecdysozoa</taxon>
        <taxon>Arthropoda</taxon>
        <taxon>Hexapoda</taxon>
        <taxon>Insecta</taxon>
        <taxon>Pterygota</taxon>
        <taxon>Neoptera</taxon>
        <taxon>Endopterygota</taxon>
        <taxon>Lepidoptera</taxon>
        <taxon>Glossata</taxon>
        <taxon>Ditrysia</taxon>
        <taxon>Noctuoidea</taxon>
        <taxon>Erebidae</taxon>
        <taxon>Arctiinae</taxon>
        <taxon>Arctia</taxon>
    </lineage>
</organism>
<feature type="region of interest" description="Disordered" evidence="1">
    <location>
        <begin position="27"/>
        <end position="47"/>
    </location>
</feature>
<protein>
    <submittedName>
        <fullName evidence="2">Uncharacterized protein</fullName>
    </submittedName>
</protein>
<comment type="caution">
    <text evidence="2">The sequence shown here is derived from an EMBL/GenBank/DDBJ whole genome shotgun (WGS) entry which is preliminary data.</text>
</comment>
<sequence length="93" mass="10409">MGVRFMLCGGRLRSCWKYTARASACSAHREESEDNEGHVSCRAEQGSERAAGALRPYVQRARDAPARPRATNYAAYEIVQVYEMMNPQRVAIA</sequence>
<accession>A0A8S0Z5P7</accession>
<dbReference type="AlphaFoldDB" id="A0A8S0Z5P7"/>